<evidence type="ECO:0000313" key="4">
    <source>
        <dbReference type="Proteomes" id="UP000635996"/>
    </source>
</evidence>
<feature type="transmembrane region" description="Helical" evidence="2">
    <location>
        <begin position="116"/>
        <end position="136"/>
    </location>
</feature>
<keyword evidence="2" id="KW-1133">Transmembrane helix</keyword>
<feature type="transmembrane region" description="Helical" evidence="2">
    <location>
        <begin position="544"/>
        <end position="571"/>
    </location>
</feature>
<name>A0ABX0YSB5_STRTL</name>
<proteinExistence type="predicted"/>
<gene>
    <name evidence="3" type="ORF">HCJ95_06520</name>
</gene>
<feature type="transmembrane region" description="Helical" evidence="2">
    <location>
        <begin position="179"/>
        <end position="196"/>
    </location>
</feature>
<feature type="transmembrane region" description="Helical" evidence="2">
    <location>
        <begin position="349"/>
        <end position="373"/>
    </location>
</feature>
<keyword evidence="2" id="KW-0812">Transmembrane</keyword>
<feature type="transmembrane region" description="Helical" evidence="2">
    <location>
        <begin position="242"/>
        <end position="263"/>
    </location>
</feature>
<keyword evidence="4" id="KW-1185">Reference proteome</keyword>
<dbReference type="InterPro" id="IPR029058">
    <property type="entry name" value="AB_hydrolase_fold"/>
</dbReference>
<protein>
    <recommendedName>
        <fullName evidence="5">Integral membrane protein</fullName>
    </recommendedName>
</protein>
<feature type="transmembrane region" description="Helical" evidence="2">
    <location>
        <begin position="441"/>
        <end position="465"/>
    </location>
</feature>
<dbReference type="Gene3D" id="3.40.50.1820">
    <property type="entry name" value="alpha/beta hydrolase"/>
    <property type="match status" value="1"/>
</dbReference>
<organism evidence="3 4">
    <name type="scientific">Streptomyces thermoviolaceus subsp. thermoviolaceus</name>
    <dbReference type="NCBI Taxonomy" id="66860"/>
    <lineage>
        <taxon>Bacteria</taxon>
        <taxon>Bacillati</taxon>
        <taxon>Actinomycetota</taxon>
        <taxon>Actinomycetes</taxon>
        <taxon>Kitasatosporales</taxon>
        <taxon>Streptomycetaceae</taxon>
        <taxon>Streptomyces</taxon>
    </lineage>
</organism>
<feature type="transmembrane region" description="Helical" evidence="2">
    <location>
        <begin position="400"/>
        <end position="421"/>
    </location>
</feature>
<evidence type="ECO:0000256" key="2">
    <source>
        <dbReference type="SAM" id="Phobius"/>
    </source>
</evidence>
<reference evidence="3 4" key="1">
    <citation type="submission" date="2020-03" db="EMBL/GenBank/DDBJ databases">
        <title>WGS of actinomycetes isolated from Thailand.</title>
        <authorList>
            <person name="Thawai C."/>
        </authorList>
    </citation>
    <scope>NUCLEOTIDE SEQUENCE [LARGE SCALE GENOMIC DNA]</scope>
    <source>
        <strain evidence="3 4">NBRC 13905</strain>
    </source>
</reference>
<feature type="transmembrane region" description="Helical" evidence="2">
    <location>
        <begin position="86"/>
        <end position="104"/>
    </location>
</feature>
<evidence type="ECO:0000313" key="3">
    <source>
        <dbReference type="EMBL" id="NJP13958.1"/>
    </source>
</evidence>
<dbReference type="SUPFAM" id="SSF53474">
    <property type="entry name" value="alpha/beta-Hydrolases"/>
    <property type="match status" value="1"/>
</dbReference>
<feature type="compositionally biased region" description="Basic and acidic residues" evidence="1">
    <location>
        <begin position="755"/>
        <end position="766"/>
    </location>
</feature>
<keyword evidence="2" id="KW-0472">Membrane</keyword>
<feature type="transmembrane region" description="Helical" evidence="2">
    <location>
        <begin position="317"/>
        <end position="334"/>
    </location>
</feature>
<dbReference type="EMBL" id="JAATEL010000005">
    <property type="protein sequence ID" value="NJP13958.1"/>
    <property type="molecule type" value="Genomic_DNA"/>
</dbReference>
<evidence type="ECO:0008006" key="5">
    <source>
        <dbReference type="Google" id="ProtNLM"/>
    </source>
</evidence>
<feature type="region of interest" description="Disordered" evidence="1">
    <location>
        <begin position="753"/>
        <end position="807"/>
    </location>
</feature>
<feature type="transmembrane region" description="Helical" evidence="2">
    <location>
        <begin position="510"/>
        <end position="532"/>
    </location>
</feature>
<evidence type="ECO:0000256" key="1">
    <source>
        <dbReference type="SAM" id="MobiDB-lite"/>
    </source>
</evidence>
<feature type="transmembrane region" description="Helical" evidence="2">
    <location>
        <begin position="275"/>
        <end position="296"/>
    </location>
</feature>
<comment type="caution">
    <text evidence="3">The sequence shown here is derived from an EMBL/GenBank/DDBJ whole genome shotgun (WGS) entry which is preliminary data.</text>
</comment>
<accession>A0ABX0YSB5</accession>
<dbReference type="Proteomes" id="UP000635996">
    <property type="component" value="Unassembled WGS sequence"/>
</dbReference>
<sequence>MPDTADTPAGPAGPAVELLVHGVGGTTPQEMLDDPCPVRITGDGTAAVYRRSDDVDAETRPGGHRDAPVPEAYVWSNLTSGNSSRALWLLLLPFMVVNLAHWMRPSARGHRRTVRLYGLLVRLCGLTLTVLFVAAACEVALDLVAWQCAGTRACTARHSWLGFLSPAEGGWWSTPGRRLVLAALVPSALTALLWYLSHRTWNAYESQQPPSADAGRHEDTGGGALARPGFWYGRRLVARLRAAHTAAGLLTVAAALVVPAAHADRRPGGPVVLDVLGWLLQAALAVAAGVVVGAVCRRGRSEKRLDRRIDRHLVRQLPLASVVLLVLAAVYAGWSRPGWRSAGRLQADVVFAALTLLQGLLVVVLAVVAHLLYRTHRPASRTAGDATTAAPAPAVALRGLGGPVVAMLACALGGVMTGGVAQRVSDWLDGTGHFLPGPPVLLTWQASVIPPLLLVLLVLGGRLAGRTLRRARAERAAVAREHPGEAPDAQRTRQIARVRALATLTDDAPLVAGAVAAVTLLLGVAAVVGALLTDRTPARAAADAPALVAGAAETVQALGSWLTGLGFLAFVTSGRRAYKHASARRTIGILWDVGTFWPRAAHPFAPPCYAERVVPDLTWRVTTWTRATGGRLVLSGHSQGSVLVAAAAWQLPPSVRRRVALLTYGSPLTRLYGRWFPAHFGQEALASLHRDIVCWRNLYRPTDPIGGPVRLPEEGGPAVDRAPLKDPLVYDRTARHPLPEPILGHGDYQADPAFAEERRQLLDRLAAEVPAPRHGTGQPAEPDGSRPPGTVQRLDAGPQGSAGRSSG</sequence>